<dbReference type="EMBL" id="CM042019">
    <property type="protein sequence ID" value="KAI3824842.1"/>
    <property type="molecule type" value="Genomic_DNA"/>
</dbReference>
<accession>A0ACB9JXW2</accession>
<sequence length="1294" mass="145694">MDFVSTIISPIAESLKKHLEFLVYSTEYVEDMKKKMDQLNATESDVQEKGIESHRKRKWVEDVKVLNEKSNSIEAVGGINVLKRYKVGKQSYGILEEIKDLENRESKIVFTHAQKPLAELGSTSAGPSTSAPIDDTHPSYLLHPYHHLQSFKLCSDARVKGVLFETDGPLFLYGLPTIQVLKLNGLEEMSHVWKCNWNKLSIPQHQPLQYPFQNLTFISLLGCHKIKYLFSPLMVKFLSNLKDVYICRCSDIEEVISNRDDENEESIVSTSSHQNTTFFPCLDTFKLESLNGLKRIDGGDTIHGQVQSSQVIGACWSLCQYPKRISIDDCNELSSVVPWYAVGQMKKLQELQIWRCERMMEVFESESSTNNVDEGSASGAAGTSTTSTLENITTAAVPQLSNLKRVEIYDCDLLQHIFTFSTLESLKQLEKLTIKRCKAIQVIVKEENGTSSKHVVFPCLKSLVLRDLPNLKGFFSGMNDFRWPSLVSVSIKDCPKFTVFTSGQSKTPKLKNIQTSFGTHRLDCDLNFCGTINQYQNTFPTSSDPSVSKGMPYFHNLIELDVSWENDNTSIIPSNVLLQLEKLEKISLQDLTSVDEVFEVVALEGSGINESQTVVKIPNLTEVWLESLDGLNLVQLQDLSIIECKNIEVIVKEEEEKECDGKVNENMLPRLKSLALYGLQSLKGFCLGKEAFSFPALDTLEIKECPAITVFTKGDLSTPYLNVIDTDFGMCGVRGDLNAFIETTQGEGYGDHIPDIDGKILTGVGVEVTDNLDLRPDRRRPSRPPHDGDHHKQGFLPRGKSVLSNTEAKTLFSRTVEPSPWDGDDVELQNIGEEIVMKCVGLPIAIVIIVKSLSGLAKIDDTYPSYLLDTYHHLQHLELRFDARVKGVLFETDSPLYLYGLPTIQVLQLHQLGISHVWKCNWNKFAIPQHLPFQNLTFISLSQCPKIKYLFSPLMVKFLSNLKDICILYCSDIEEVVSNRDDENIAFHQNTTFYPCLDALKLGFLYGLKRIDGDDNIHGQFQSAHLIGACWSLCQYPRRISINNCYELSSVVPWYAVGQMKKLQELQISSCHRMMEVFESESSTSTVDEGSASGGASSSTALTLENITVAAVPQLSNLKSVFIYDCDLLKHIFTFSTLENLKQLKWLRVTYCKAIQGLPQLMVFTYGQSKTPRLKYMRTSLGTHSLEYDLNFCGTINQHQDFFIVLHEIFAKRVEVSDIHCVKDAKVPLMMFKFEGISVDLPYAQLQVTTVPENVDILNPLFLNGIDETSWKSLSGVRANNSILQLVPDVKVLA</sequence>
<comment type="caution">
    <text evidence="1">The sequence shown here is derived from an EMBL/GenBank/DDBJ whole genome shotgun (WGS) entry which is preliminary data.</text>
</comment>
<organism evidence="1 2">
    <name type="scientific">Smallanthus sonchifolius</name>
    <dbReference type="NCBI Taxonomy" id="185202"/>
    <lineage>
        <taxon>Eukaryota</taxon>
        <taxon>Viridiplantae</taxon>
        <taxon>Streptophyta</taxon>
        <taxon>Embryophyta</taxon>
        <taxon>Tracheophyta</taxon>
        <taxon>Spermatophyta</taxon>
        <taxon>Magnoliopsida</taxon>
        <taxon>eudicotyledons</taxon>
        <taxon>Gunneridae</taxon>
        <taxon>Pentapetalae</taxon>
        <taxon>asterids</taxon>
        <taxon>campanulids</taxon>
        <taxon>Asterales</taxon>
        <taxon>Asteraceae</taxon>
        <taxon>Asteroideae</taxon>
        <taxon>Heliantheae alliance</taxon>
        <taxon>Millerieae</taxon>
        <taxon>Smallanthus</taxon>
    </lineage>
</organism>
<keyword evidence="2" id="KW-1185">Reference proteome</keyword>
<name>A0ACB9JXW2_9ASTR</name>
<proteinExistence type="predicted"/>
<protein>
    <submittedName>
        <fullName evidence="1">Uncharacterized protein</fullName>
    </submittedName>
</protein>
<reference evidence="1 2" key="2">
    <citation type="journal article" date="2022" name="Mol. Ecol. Resour.">
        <title>The genomes of chicory, endive, great burdock and yacon provide insights into Asteraceae paleo-polyploidization history and plant inulin production.</title>
        <authorList>
            <person name="Fan W."/>
            <person name="Wang S."/>
            <person name="Wang H."/>
            <person name="Wang A."/>
            <person name="Jiang F."/>
            <person name="Liu H."/>
            <person name="Zhao H."/>
            <person name="Xu D."/>
            <person name="Zhang Y."/>
        </authorList>
    </citation>
    <scope>NUCLEOTIDE SEQUENCE [LARGE SCALE GENOMIC DNA]</scope>
    <source>
        <strain evidence="2">cv. Yunnan</strain>
        <tissue evidence="1">Leaves</tissue>
    </source>
</reference>
<evidence type="ECO:0000313" key="2">
    <source>
        <dbReference type="Proteomes" id="UP001056120"/>
    </source>
</evidence>
<reference evidence="2" key="1">
    <citation type="journal article" date="2022" name="Mol. Ecol. Resour.">
        <title>The genomes of chicory, endive, great burdock and yacon provide insights into Asteraceae palaeo-polyploidization history and plant inulin production.</title>
        <authorList>
            <person name="Fan W."/>
            <person name="Wang S."/>
            <person name="Wang H."/>
            <person name="Wang A."/>
            <person name="Jiang F."/>
            <person name="Liu H."/>
            <person name="Zhao H."/>
            <person name="Xu D."/>
            <person name="Zhang Y."/>
        </authorList>
    </citation>
    <scope>NUCLEOTIDE SEQUENCE [LARGE SCALE GENOMIC DNA]</scope>
    <source>
        <strain evidence="2">cv. Yunnan</strain>
    </source>
</reference>
<gene>
    <name evidence="1" type="ORF">L1987_06313</name>
</gene>
<evidence type="ECO:0000313" key="1">
    <source>
        <dbReference type="EMBL" id="KAI3824842.1"/>
    </source>
</evidence>
<dbReference type="Proteomes" id="UP001056120">
    <property type="component" value="Linkage Group LG02"/>
</dbReference>